<proteinExistence type="predicted"/>
<sequence length="141" mass="14477">MKPASGSAGDGAVARDLLFEDDGRECPAHGLAAVVRPNAAGSGSRRLFTAILDLDGAGDRPSLAFCAIVSGSRRSFLGRLAARYGGWIASEAVVTEGVDHADSRVAELVTPSLMALLDEAASPTGSGSAAEFDVTIERRFA</sequence>
<dbReference type="Proteomes" id="UP001597283">
    <property type="component" value="Unassembled WGS sequence"/>
</dbReference>
<evidence type="ECO:0000313" key="1">
    <source>
        <dbReference type="EMBL" id="MFD1787518.1"/>
    </source>
</evidence>
<protein>
    <submittedName>
        <fullName evidence="1">Uncharacterized protein</fullName>
    </submittedName>
</protein>
<dbReference type="EMBL" id="JBHUFC010000003">
    <property type="protein sequence ID" value="MFD1787518.1"/>
    <property type="molecule type" value="Genomic_DNA"/>
</dbReference>
<dbReference type="RefSeq" id="WP_380939892.1">
    <property type="nucleotide sequence ID" value="NZ_JBHUFC010000003.1"/>
</dbReference>
<reference evidence="2" key="1">
    <citation type="journal article" date="2019" name="Int. J. Syst. Evol. Microbiol.">
        <title>The Global Catalogue of Microorganisms (GCM) 10K type strain sequencing project: providing services to taxonomists for standard genome sequencing and annotation.</title>
        <authorList>
            <consortium name="The Broad Institute Genomics Platform"/>
            <consortium name="The Broad Institute Genome Sequencing Center for Infectious Disease"/>
            <person name="Wu L."/>
            <person name="Ma J."/>
        </authorList>
    </citation>
    <scope>NUCLEOTIDE SEQUENCE [LARGE SCALE GENOMIC DNA]</scope>
    <source>
        <strain evidence="2">Q85</strain>
    </source>
</reference>
<organism evidence="1 2">
    <name type="scientific">Sphingomonas floccifaciens</name>
    <dbReference type="NCBI Taxonomy" id="1844115"/>
    <lineage>
        <taxon>Bacteria</taxon>
        <taxon>Pseudomonadati</taxon>
        <taxon>Pseudomonadota</taxon>
        <taxon>Alphaproteobacteria</taxon>
        <taxon>Sphingomonadales</taxon>
        <taxon>Sphingomonadaceae</taxon>
        <taxon>Sphingomonas</taxon>
    </lineage>
</organism>
<keyword evidence="2" id="KW-1185">Reference proteome</keyword>
<gene>
    <name evidence="1" type="ORF">ACFSC3_08035</name>
</gene>
<comment type="caution">
    <text evidence="1">The sequence shown here is derived from an EMBL/GenBank/DDBJ whole genome shotgun (WGS) entry which is preliminary data.</text>
</comment>
<name>A0ABW4NBJ4_9SPHN</name>
<evidence type="ECO:0000313" key="2">
    <source>
        <dbReference type="Proteomes" id="UP001597283"/>
    </source>
</evidence>
<accession>A0ABW4NBJ4</accession>